<feature type="transmembrane region" description="Helical" evidence="1">
    <location>
        <begin position="34"/>
        <end position="58"/>
    </location>
</feature>
<reference evidence="2" key="1">
    <citation type="submission" date="2022-11" db="EMBL/GenBank/DDBJ databases">
        <authorList>
            <person name="Morgan W.R."/>
            <person name="Tartar A."/>
        </authorList>
    </citation>
    <scope>NUCLEOTIDE SEQUENCE</scope>
    <source>
        <strain evidence="2">ARSEF 373</strain>
    </source>
</reference>
<dbReference type="SUPFAM" id="SSF52058">
    <property type="entry name" value="L domain-like"/>
    <property type="match status" value="1"/>
</dbReference>
<name>A0AAV2YSG5_9STRA</name>
<feature type="transmembrane region" description="Helical" evidence="1">
    <location>
        <begin position="186"/>
        <end position="207"/>
    </location>
</feature>
<dbReference type="InterPro" id="IPR032675">
    <property type="entry name" value="LRR_dom_sf"/>
</dbReference>
<dbReference type="Proteomes" id="UP001146120">
    <property type="component" value="Unassembled WGS sequence"/>
</dbReference>
<organism evidence="2 3">
    <name type="scientific">Lagenidium giganteum</name>
    <dbReference type="NCBI Taxonomy" id="4803"/>
    <lineage>
        <taxon>Eukaryota</taxon>
        <taxon>Sar</taxon>
        <taxon>Stramenopiles</taxon>
        <taxon>Oomycota</taxon>
        <taxon>Peronosporomycetes</taxon>
        <taxon>Pythiales</taxon>
        <taxon>Pythiaceae</taxon>
    </lineage>
</organism>
<keyword evidence="1" id="KW-0812">Transmembrane</keyword>
<dbReference type="AlphaFoldDB" id="A0AAV2YSG5"/>
<accession>A0AAV2YSG5</accession>
<keyword evidence="1" id="KW-0472">Membrane</keyword>
<dbReference type="Gene3D" id="3.80.10.10">
    <property type="entry name" value="Ribonuclease Inhibitor"/>
    <property type="match status" value="1"/>
</dbReference>
<comment type="caution">
    <text evidence="2">The sequence shown here is derived from an EMBL/GenBank/DDBJ whole genome shotgun (WGS) entry which is preliminary data.</text>
</comment>
<feature type="transmembrane region" description="Helical" evidence="1">
    <location>
        <begin position="89"/>
        <end position="106"/>
    </location>
</feature>
<dbReference type="EMBL" id="DAKRPA010000176">
    <property type="protein sequence ID" value="DAZ96169.1"/>
    <property type="molecule type" value="Genomic_DNA"/>
</dbReference>
<keyword evidence="1" id="KW-1133">Transmembrane helix</keyword>
<gene>
    <name evidence="2" type="ORF">N0F65_009568</name>
</gene>
<keyword evidence="3" id="KW-1185">Reference proteome</keyword>
<evidence type="ECO:0000256" key="1">
    <source>
        <dbReference type="SAM" id="Phobius"/>
    </source>
</evidence>
<sequence>MQVPVSPAQSTTWSELATMKARSALAFSHRSTVIIWNLIAVFYAINAAFLLILATLYLNFSDTSGALNFLTVVFLYSESAKFLEANYKLIGVAYVLLAAPFCYGFVKTLRWLMRNRLLTVVVPTAQLNIQATPPTRNMNINELIQSFSLQGRNSDALLLMIEAIEICLQTWQAYRTSEYIGSLSFNQLYGVMIFINCWSTSIIHYIWEHKRQCPLMARFFSVLADLFLDFVWGVVMQGMLLWPYWSVFLDQSKIGDMLQIPETPDRELRQILVLSEMNFLVNTFPFFTELGLHGSKTELTPVLESFSPYLLGNLAFTDCPALGMPSTLLEFDGVQTIAIRRSTLIEWTTDVAINETTFPALQSVQMIDSIVQCVPTGIMQHRFPSSFEWLRLKSTDVNAFIHGVQDAWWSTHYFHCIDCGLTAPPQALEYICDMMDLNIPDNALTTLPASLVGNKSSLRYITLAGNSMMSSMDAEVWTLVSQLFLLDIQGTNISTIPADAVSSASPDVAIWAFGTPLCATVSDNARPRQVICERQLKSA</sequence>
<evidence type="ECO:0000313" key="3">
    <source>
        <dbReference type="Proteomes" id="UP001146120"/>
    </source>
</evidence>
<proteinExistence type="predicted"/>
<feature type="transmembrane region" description="Helical" evidence="1">
    <location>
        <begin position="219"/>
        <end position="245"/>
    </location>
</feature>
<evidence type="ECO:0000313" key="2">
    <source>
        <dbReference type="EMBL" id="DAZ96169.1"/>
    </source>
</evidence>
<protein>
    <submittedName>
        <fullName evidence="2">Uncharacterized protein</fullName>
    </submittedName>
</protein>
<reference evidence="2" key="2">
    <citation type="journal article" date="2023" name="Microbiol Resour">
        <title>Decontamination and Annotation of the Draft Genome Sequence of the Oomycete Lagenidium giganteum ARSEF 373.</title>
        <authorList>
            <person name="Morgan W.R."/>
            <person name="Tartar A."/>
        </authorList>
    </citation>
    <scope>NUCLEOTIDE SEQUENCE</scope>
    <source>
        <strain evidence="2">ARSEF 373</strain>
    </source>
</reference>